<comment type="function">
    <text evidence="1">Involved in the catabolism of quinolinic acid (QA).</text>
</comment>
<dbReference type="Gene3D" id="3.20.20.70">
    <property type="entry name" value="Aldolase class I"/>
    <property type="match status" value="1"/>
</dbReference>
<evidence type="ECO:0000256" key="12">
    <source>
        <dbReference type="PIRNR" id="PIRNR006250"/>
    </source>
</evidence>
<evidence type="ECO:0000256" key="5">
    <source>
        <dbReference type="ARBA" id="ARBA00011944"/>
    </source>
</evidence>
<reference evidence="15 16" key="1">
    <citation type="submission" date="2019-07" db="EMBL/GenBank/DDBJ databases">
        <title>Whole genome shotgun sequence of Lactobacillus rapi NBRC 109618.</title>
        <authorList>
            <person name="Hosoyama A."/>
            <person name="Uohara A."/>
            <person name="Ohji S."/>
            <person name="Ichikawa N."/>
        </authorList>
    </citation>
    <scope>NUCLEOTIDE SEQUENCE [LARGE SCALE GENOMIC DNA]</scope>
    <source>
        <strain evidence="15 16">NBRC 109618</strain>
    </source>
</reference>
<dbReference type="FunFam" id="3.90.1170.20:FF:000001">
    <property type="entry name" value="Nicotinate-nucleotide diphosphorylase (Carboxylating)"/>
    <property type="match status" value="1"/>
</dbReference>
<dbReference type="GO" id="GO:0009435">
    <property type="term" value="P:NAD+ biosynthetic process"/>
    <property type="evidence" value="ECO:0007669"/>
    <property type="project" value="UniProtKB-UniPathway"/>
</dbReference>
<dbReference type="PIRSF" id="PIRSF006250">
    <property type="entry name" value="NadC_ModD"/>
    <property type="match status" value="1"/>
</dbReference>
<comment type="pathway">
    <text evidence="2">Cofactor biosynthesis; NAD(+) biosynthesis; nicotinate D-ribonucleotide from quinolinate: step 1/1.</text>
</comment>
<comment type="similarity">
    <text evidence="3 12">Belongs to the NadC/ModD family.</text>
</comment>
<dbReference type="AlphaFoldDB" id="A0A512PLN8"/>
<evidence type="ECO:0000313" key="16">
    <source>
        <dbReference type="Proteomes" id="UP000321569"/>
    </source>
</evidence>
<sequence length="279" mass="29996">MNNILLKEKITEFLKEDINFGDLSLEYFDGSKVINGSFIAKQAGIVCGQMIPQSTYDLLGKASYTPLIKDGDSVAKGMVIGKVEGQAATLLTGERVILNLMQRMSGIATKTTDVIKRLDDSTIKVTDTRKTAPGLRLFDKYAVSAGGGFNHRFDLTGAVMLKDNHIALAGGVKEALAIAHKNVGPLTPIEIEVETKVELMAAVEAGADVIMFDNQSPETIKEWRQLVPDSIKIEASGGITEETISRFKGCGADYISIGNLTNDVSPLDISFLVAGAIKK</sequence>
<dbReference type="Pfam" id="PF01729">
    <property type="entry name" value="QRPTase_C"/>
    <property type="match status" value="1"/>
</dbReference>
<dbReference type="GO" id="GO:0034213">
    <property type="term" value="P:quinolinate catabolic process"/>
    <property type="evidence" value="ECO:0007669"/>
    <property type="project" value="TreeGrafter"/>
</dbReference>
<evidence type="ECO:0000259" key="13">
    <source>
        <dbReference type="Pfam" id="PF01729"/>
    </source>
</evidence>
<name>A0A512PLN8_9LACO</name>
<keyword evidence="7 12" id="KW-0328">Glycosyltransferase</keyword>
<keyword evidence="6" id="KW-0662">Pyridine nucleotide biosynthesis</keyword>
<dbReference type="UniPathway" id="UPA00253">
    <property type="reaction ID" value="UER00331"/>
</dbReference>
<dbReference type="InterPro" id="IPR002638">
    <property type="entry name" value="Quinolinate_PRibosylTrfase_C"/>
</dbReference>
<evidence type="ECO:0000256" key="11">
    <source>
        <dbReference type="ARBA" id="ARBA00069173"/>
    </source>
</evidence>
<evidence type="ECO:0000256" key="3">
    <source>
        <dbReference type="ARBA" id="ARBA00009400"/>
    </source>
</evidence>
<dbReference type="InterPro" id="IPR004393">
    <property type="entry name" value="NadC"/>
</dbReference>
<dbReference type="CDD" id="cd01572">
    <property type="entry name" value="QPRTase"/>
    <property type="match status" value="1"/>
</dbReference>
<comment type="caution">
    <text evidence="15">The sequence shown here is derived from an EMBL/GenBank/DDBJ whole genome shotgun (WGS) entry which is preliminary data.</text>
</comment>
<dbReference type="SUPFAM" id="SSF51690">
    <property type="entry name" value="Nicotinate/Quinolinate PRTase C-terminal domain-like"/>
    <property type="match status" value="1"/>
</dbReference>
<keyword evidence="8 12" id="KW-0808">Transferase</keyword>
<evidence type="ECO:0000313" key="15">
    <source>
        <dbReference type="EMBL" id="GEP72109.1"/>
    </source>
</evidence>
<evidence type="ECO:0000256" key="8">
    <source>
        <dbReference type="ARBA" id="ARBA00022679"/>
    </source>
</evidence>
<dbReference type="InterPro" id="IPR027277">
    <property type="entry name" value="NadC/ModD"/>
</dbReference>
<evidence type="ECO:0000256" key="2">
    <source>
        <dbReference type="ARBA" id="ARBA00004893"/>
    </source>
</evidence>
<dbReference type="EMBL" id="BKAM01000009">
    <property type="protein sequence ID" value="GEP72109.1"/>
    <property type="molecule type" value="Genomic_DNA"/>
</dbReference>
<dbReference type="FunFam" id="3.20.20.70:FF:000030">
    <property type="entry name" value="Nicotinate-nucleotide pyrophosphorylase, carboxylating"/>
    <property type="match status" value="1"/>
</dbReference>
<accession>A0A512PLN8</accession>
<dbReference type="GO" id="GO:0005737">
    <property type="term" value="C:cytoplasm"/>
    <property type="evidence" value="ECO:0007669"/>
    <property type="project" value="TreeGrafter"/>
</dbReference>
<evidence type="ECO:0000256" key="10">
    <source>
        <dbReference type="ARBA" id="ARBA00047445"/>
    </source>
</evidence>
<dbReference type="GO" id="GO:0004514">
    <property type="term" value="F:nicotinate-nucleotide diphosphorylase (carboxylating) activity"/>
    <property type="evidence" value="ECO:0007669"/>
    <property type="project" value="UniProtKB-EC"/>
</dbReference>
<feature type="domain" description="Quinolinate phosphoribosyl transferase C-terminal" evidence="13">
    <location>
        <begin position="107"/>
        <end position="270"/>
    </location>
</feature>
<dbReference type="PANTHER" id="PTHR32179">
    <property type="entry name" value="NICOTINATE-NUCLEOTIDE PYROPHOSPHORYLASE [CARBOXYLATING]"/>
    <property type="match status" value="1"/>
</dbReference>
<evidence type="ECO:0000256" key="7">
    <source>
        <dbReference type="ARBA" id="ARBA00022676"/>
    </source>
</evidence>
<gene>
    <name evidence="15" type="primary">nadC</name>
    <name evidence="15" type="ORF">LRA02_09770</name>
</gene>
<dbReference type="Gene3D" id="3.90.1170.20">
    <property type="entry name" value="Quinolinate phosphoribosyl transferase, N-terminal domain"/>
    <property type="match status" value="1"/>
</dbReference>
<dbReference type="PANTHER" id="PTHR32179:SF3">
    <property type="entry name" value="NICOTINATE-NUCLEOTIDE PYROPHOSPHORYLASE [CARBOXYLATING]"/>
    <property type="match status" value="1"/>
</dbReference>
<evidence type="ECO:0000259" key="14">
    <source>
        <dbReference type="Pfam" id="PF02749"/>
    </source>
</evidence>
<evidence type="ECO:0000256" key="4">
    <source>
        <dbReference type="ARBA" id="ARBA00011218"/>
    </source>
</evidence>
<dbReference type="RefSeq" id="WP_056981929.1">
    <property type="nucleotide sequence ID" value="NZ_BKAM01000009.1"/>
</dbReference>
<evidence type="ECO:0000256" key="9">
    <source>
        <dbReference type="ARBA" id="ARBA00033102"/>
    </source>
</evidence>
<protein>
    <recommendedName>
        <fullName evidence="11">Probable nicotinate-nucleotide pyrophosphorylase [carboxylating]</fullName>
        <ecNumber evidence="5">2.4.2.19</ecNumber>
    </recommendedName>
    <alternativeName>
        <fullName evidence="9">Quinolinate phosphoribosyltransferase [decarboxylating]</fullName>
    </alternativeName>
</protein>
<dbReference type="InterPro" id="IPR037128">
    <property type="entry name" value="Quinolinate_PRibosylTase_N_sf"/>
</dbReference>
<dbReference type="NCBIfam" id="TIGR00078">
    <property type="entry name" value="nadC"/>
    <property type="match status" value="1"/>
</dbReference>
<comment type="subunit">
    <text evidence="4">Hexamer formed by 3 homodimers.</text>
</comment>
<proteinExistence type="inferred from homology"/>
<dbReference type="InterPro" id="IPR036068">
    <property type="entry name" value="Nicotinate_pribotase-like_C"/>
</dbReference>
<dbReference type="OrthoDB" id="9782546at2"/>
<evidence type="ECO:0000256" key="6">
    <source>
        <dbReference type="ARBA" id="ARBA00022642"/>
    </source>
</evidence>
<organism evidence="15 16">
    <name type="scientific">Lentilactobacillus rapi</name>
    <dbReference type="NCBI Taxonomy" id="481723"/>
    <lineage>
        <taxon>Bacteria</taxon>
        <taxon>Bacillati</taxon>
        <taxon>Bacillota</taxon>
        <taxon>Bacilli</taxon>
        <taxon>Lactobacillales</taxon>
        <taxon>Lactobacillaceae</taxon>
        <taxon>Lentilactobacillus</taxon>
    </lineage>
</organism>
<dbReference type="EC" id="2.4.2.19" evidence="5"/>
<evidence type="ECO:0000256" key="1">
    <source>
        <dbReference type="ARBA" id="ARBA00003237"/>
    </source>
</evidence>
<dbReference type="Pfam" id="PF02749">
    <property type="entry name" value="QRPTase_N"/>
    <property type="match status" value="1"/>
</dbReference>
<feature type="domain" description="Quinolinate phosphoribosyl transferase N-terminal" evidence="14">
    <location>
        <begin position="28"/>
        <end position="105"/>
    </location>
</feature>
<dbReference type="SUPFAM" id="SSF54675">
    <property type="entry name" value="Nicotinate/Quinolinate PRTase N-terminal domain-like"/>
    <property type="match status" value="1"/>
</dbReference>
<dbReference type="InterPro" id="IPR013785">
    <property type="entry name" value="Aldolase_TIM"/>
</dbReference>
<dbReference type="Proteomes" id="UP000321569">
    <property type="component" value="Unassembled WGS sequence"/>
</dbReference>
<dbReference type="InterPro" id="IPR022412">
    <property type="entry name" value="Quinolinate_PRibosylTrfase_N"/>
</dbReference>
<comment type="catalytic activity">
    <reaction evidence="10">
        <text>nicotinate beta-D-ribonucleotide + CO2 + diphosphate = quinolinate + 5-phospho-alpha-D-ribose 1-diphosphate + 2 H(+)</text>
        <dbReference type="Rhea" id="RHEA:12733"/>
        <dbReference type="ChEBI" id="CHEBI:15378"/>
        <dbReference type="ChEBI" id="CHEBI:16526"/>
        <dbReference type="ChEBI" id="CHEBI:29959"/>
        <dbReference type="ChEBI" id="CHEBI:33019"/>
        <dbReference type="ChEBI" id="CHEBI:57502"/>
        <dbReference type="ChEBI" id="CHEBI:58017"/>
        <dbReference type="EC" id="2.4.2.19"/>
    </reaction>
</comment>
<dbReference type="STRING" id="1423795.FD12_GL001812"/>